<feature type="transmembrane region" description="Helical" evidence="1">
    <location>
        <begin position="72"/>
        <end position="93"/>
    </location>
</feature>
<accession>A0A5C6VRK1</accession>
<dbReference type="OrthoDB" id="2721142at2"/>
<protein>
    <submittedName>
        <fullName evidence="2">DUF4306 domain-containing protein</fullName>
    </submittedName>
</protein>
<dbReference type="AlphaFoldDB" id="A0A5C6VRK1"/>
<keyword evidence="3" id="KW-1185">Reference proteome</keyword>
<feature type="transmembrane region" description="Helical" evidence="1">
    <location>
        <begin position="100"/>
        <end position="119"/>
    </location>
</feature>
<evidence type="ECO:0000256" key="1">
    <source>
        <dbReference type="SAM" id="Phobius"/>
    </source>
</evidence>
<feature type="transmembrane region" description="Helical" evidence="1">
    <location>
        <begin position="131"/>
        <end position="149"/>
    </location>
</feature>
<reference evidence="2 3" key="1">
    <citation type="journal article" date="2005" name="Int. J. Syst. Evol. Microbiol.">
        <title>Bacillus litoralis sp. nov., isolated from a tidal flat of the Yellow Sea in Korea.</title>
        <authorList>
            <person name="Yoon J.H."/>
            <person name="Oh T.K."/>
        </authorList>
    </citation>
    <scope>NUCLEOTIDE SEQUENCE [LARGE SCALE GENOMIC DNA]</scope>
    <source>
        <strain evidence="2 3">SW-211</strain>
    </source>
</reference>
<dbReference type="Proteomes" id="UP000321363">
    <property type="component" value="Unassembled WGS sequence"/>
</dbReference>
<dbReference type="EMBL" id="VOQF01000013">
    <property type="protein sequence ID" value="TXC86028.1"/>
    <property type="molecule type" value="Genomic_DNA"/>
</dbReference>
<evidence type="ECO:0000313" key="2">
    <source>
        <dbReference type="EMBL" id="TXC86028.1"/>
    </source>
</evidence>
<name>A0A5C6VRK1_9BACI</name>
<keyword evidence="1" id="KW-0812">Transmembrane</keyword>
<gene>
    <name evidence="2" type="ORF">FS935_18425</name>
</gene>
<dbReference type="RefSeq" id="WP_146950119.1">
    <property type="nucleotide sequence ID" value="NZ_VOQF01000013.1"/>
</dbReference>
<dbReference type="InterPro" id="IPR025440">
    <property type="entry name" value="DUF4306"/>
</dbReference>
<comment type="caution">
    <text evidence="2">The sequence shown here is derived from an EMBL/GenBank/DDBJ whole genome shotgun (WGS) entry which is preliminary data.</text>
</comment>
<sequence>MSVKFITHLASVIMLLLFFSIASWYEGSELLDHPWEWKYTAIFSQMVNAEILNKSDISQLDFFIYAIKFKPLYPMLMMVAIIYMILLLGYSSYKTKPKKFALFLTALGVFIAFLGNLISHSPTVGGSIFKVSLIVTGSVCLCFGVVYYFQLYRVRNKRFN</sequence>
<organism evidence="2 3">
    <name type="scientific">Metabacillus litoralis</name>
    <dbReference type="NCBI Taxonomy" id="152268"/>
    <lineage>
        <taxon>Bacteria</taxon>
        <taxon>Bacillati</taxon>
        <taxon>Bacillota</taxon>
        <taxon>Bacilli</taxon>
        <taxon>Bacillales</taxon>
        <taxon>Bacillaceae</taxon>
        <taxon>Metabacillus</taxon>
    </lineage>
</organism>
<keyword evidence="1" id="KW-0472">Membrane</keyword>
<proteinExistence type="predicted"/>
<evidence type="ECO:0000313" key="3">
    <source>
        <dbReference type="Proteomes" id="UP000321363"/>
    </source>
</evidence>
<dbReference type="Pfam" id="PF14154">
    <property type="entry name" value="DUF4306"/>
    <property type="match status" value="1"/>
</dbReference>
<keyword evidence="1" id="KW-1133">Transmembrane helix</keyword>
<feature type="transmembrane region" description="Helical" evidence="1">
    <location>
        <begin position="5"/>
        <end position="25"/>
    </location>
</feature>